<evidence type="ECO:0000256" key="1">
    <source>
        <dbReference type="ARBA" id="ARBA00004162"/>
    </source>
</evidence>
<evidence type="ECO:0000256" key="2">
    <source>
        <dbReference type="ARBA" id="ARBA00022473"/>
    </source>
</evidence>
<evidence type="ECO:0000256" key="5">
    <source>
        <dbReference type="ARBA" id="ARBA00022989"/>
    </source>
</evidence>
<comment type="caution">
    <text evidence="8">The sequence shown here is derived from an EMBL/GenBank/DDBJ whole genome shotgun (WGS) entry which is preliminary data.</text>
</comment>
<keyword evidence="4" id="KW-0812">Transmembrane</keyword>
<keyword evidence="3" id="KW-1003">Cell membrane</keyword>
<dbReference type="InterPro" id="IPR052153">
    <property type="entry name" value="DVL/RTFL_small_peptides"/>
</dbReference>
<evidence type="ECO:0000256" key="6">
    <source>
        <dbReference type="ARBA" id="ARBA00023136"/>
    </source>
</evidence>
<comment type="similarity">
    <text evidence="7">Belongs to the DVL/RTFL small polypeptides family.</text>
</comment>
<evidence type="ECO:0000313" key="8">
    <source>
        <dbReference type="EMBL" id="MCE3051042.1"/>
    </source>
</evidence>
<sequence>MYSVTIAVKLTGEAITGLEKEEGDCKMVVCRRGRSFARTRERKARSTKNGPKIEHVYDGKVTTHVRTCPPLAALEIMKGKNGANKVDDIQSKKRMSSRKLGRFLKEQRGRLYIVRRCVVMLLCWHD</sequence>
<keyword evidence="2" id="KW-0217">Developmental protein</keyword>
<dbReference type="InterPro" id="IPR012552">
    <property type="entry name" value="DVL"/>
</dbReference>
<evidence type="ECO:0000313" key="9">
    <source>
        <dbReference type="Proteomes" id="UP000823775"/>
    </source>
</evidence>
<evidence type="ECO:0000256" key="3">
    <source>
        <dbReference type="ARBA" id="ARBA00022475"/>
    </source>
</evidence>
<evidence type="ECO:0000256" key="4">
    <source>
        <dbReference type="ARBA" id="ARBA00022692"/>
    </source>
</evidence>
<keyword evidence="9" id="KW-1185">Reference proteome</keyword>
<dbReference type="Proteomes" id="UP000823775">
    <property type="component" value="Unassembled WGS sequence"/>
</dbReference>
<organism evidence="8 9">
    <name type="scientific">Datura stramonium</name>
    <name type="common">Jimsonweed</name>
    <name type="synonym">Common thornapple</name>
    <dbReference type="NCBI Taxonomy" id="4076"/>
    <lineage>
        <taxon>Eukaryota</taxon>
        <taxon>Viridiplantae</taxon>
        <taxon>Streptophyta</taxon>
        <taxon>Embryophyta</taxon>
        <taxon>Tracheophyta</taxon>
        <taxon>Spermatophyta</taxon>
        <taxon>Magnoliopsida</taxon>
        <taxon>eudicotyledons</taxon>
        <taxon>Gunneridae</taxon>
        <taxon>Pentapetalae</taxon>
        <taxon>asterids</taxon>
        <taxon>lamiids</taxon>
        <taxon>Solanales</taxon>
        <taxon>Solanaceae</taxon>
        <taxon>Solanoideae</taxon>
        <taxon>Datureae</taxon>
        <taxon>Datura</taxon>
    </lineage>
</organism>
<keyword evidence="5" id="KW-1133">Transmembrane helix</keyword>
<comment type="subcellular location">
    <subcellularLocation>
        <location evidence="1">Cell membrane</location>
        <topology evidence="1">Single-pass membrane protein</topology>
    </subcellularLocation>
</comment>
<proteinExistence type="inferred from homology"/>
<accession>A0ABS8WLV2</accession>
<keyword evidence="6" id="KW-0472">Membrane</keyword>
<dbReference type="PANTHER" id="PTHR47855:SF6">
    <property type="entry name" value="ROTUNDIFOLIA LIKE 8"/>
    <property type="match status" value="1"/>
</dbReference>
<protein>
    <submittedName>
        <fullName evidence="8">Uncharacterized protein</fullName>
    </submittedName>
</protein>
<gene>
    <name evidence="8" type="ORF">HAX54_048800</name>
</gene>
<reference evidence="8 9" key="1">
    <citation type="journal article" date="2021" name="BMC Genomics">
        <title>Datura genome reveals duplications of psychoactive alkaloid biosynthetic genes and high mutation rate following tissue culture.</title>
        <authorList>
            <person name="Rajewski A."/>
            <person name="Carter-House D."/>
            <person name="Stajich J."/>
            <person name="Litt A."/>
        </authorList>
    </citation>
    <scope>NUCLEOTIDE SEQUENCE [LARGE SCALE GENOMIC DNA]</scope>
    <source>
        <strain evidence="8">AR-01</strain>
    </source>
</reference>
<dbReference type="EMBL" id="JACEIK010008120">
    <property type="protein sequence ID" value="MCE3051042.1"/>
    <property type="molecule type" value="Genomic_DNA"/>
</dbReference>
<dbReference type="PANTHER" id="PTHR47855">
    <property type="entry name" value="OS01G0525701 PROTEIN"/>
    <property type="match status" value="1"/>
</dbReference>
<name>A0ABS8WLV2_DATST</name>
<evidence type="ECO:0000256" key="7">
    <source>
        <dbReference type="ARBA" id="ARBA00024340"/>
    </source>
</evidence>
<dbReference type="Pfam" id="PF08137">
    <property type="entry name" value="DVL"/>
    <property type="match status" value="1"/>
</dbReference>